<evidence type="ECO:0000313" key="7">
    <source>
        <dbReference type="Proteomes" id="UP001530315"/>
    </source>
</evidence>
<dbReference type="PANTHER" id="PTHR31469">
    <property type="entry name" value="OS07G0633600 PROTEIN"/>
    <property type="match status" value="1"/>
</dbReference>
<protein>
    <submittedName>
        <fullName evidence="6">Uncharacterized protein</fullName>
    </submittedName>
</protein>
<comment type="caution">
    <text evidence="6">The sequence shown here is derived from an EMBL/GenBank/DDBJ whole genome shotgun (WGS) entry which is preliminary data.</text>
</comment>
<feature type="signal peptide" evidence="5">
    <location>
        <begin position="1"/>
        <end position="24"/>
    </location>
</feature>
<dbReference type="PANTHER" id="PTHR31469:SF8">
    <property type="entry name" value="OS07G0641000 PROTEIN"/>
    <property type="match status" value="1"/>
</dbReference>
<evidence type="ECO:0000256" key="1">
    <source>
        <dbReference type="ARBA" id="ARBA00022679"/>
    </source>
</evidence>
<dbReference type="Gene3D" id="3.40.50.11350">
    <property type="match status" value="1"/>
</dbReference>
<reference evidence="6 7" key="1">
    <citation type="submission" date="2024-10" db="EMBL/GenBank/DDBJ databases">
        <title>Updated reference genomes for cyclostephanoid diatoms.</title>
        <authorList>
            <person name="Roberts W.R."/>
            <person name="Alverson A.J."/>
        </authorList>
    </citation>
    <scope>NUCLEOTIDE SEQUENCE [LARGE SCALE GENOMIC DNA]</scope>
    <source>
        <strain evidence="6 7">AJA276-08</strain>
    </source>
</reference>
<feature type="chain" id="PRO_5044852708" evidence="5">
    <location>
        <begin position="25"/>
        <end position="989"/>
    </location>
</feature>
<dbReference type="InterPro" id="IPR019378">
    <property type="entry name" value="GDP-Fuc_O-FucTrfase"/>
</dbReference>
<name>A0ABD3PKS6_9STRA</name>
<evidence type="ECO:0000313" key="6">
    <source>
        <dbReference type="EMBL" id="KAL3788283.1"/>
    </source>
</evidence>
<keyword evidence="3" id="KW-0119">Carbohydrate metabolism</keyword>
<dbReference type="Gene3D" id="3.40.50.11340">
    <property type="match status" value="1"/>
</dbReference>
<gene>
    <name evidence="6" type="ORF">ACHAW5_000933</name>
</gene>
<dbReference type="Proteomes" id="UP001530315">
    <property type="component" value="Unassembled WGS sequence"/>
</dbReference>
<dbReference type="Pfam" id="PF10250">
    <property type="entry name" value="O-FucT"/>
    <property type="match status" value="1"/>
</dbReference>
<feature type="region of interest" description="Disordered" evidence="4">
    <location>
        <begin position="90"/>
        <end position="109"/>
    </location>
</feature>
<feature type="region of interest" description="Disordered" evidence="4">
    <location>
        <begin position="488"/>
        <end position="509"/>
    </location>
</feature>
<sequence length="989" mass="113583">MPHTVRIMINTVVVTLMIARGGSSEYERRKAVWAAKYTSVSTLRKSFGANKNRIWGDFDASNTRKLYHTLLPRALLELRVLKDGLMSCDEEEEESSGSNNNDHKRKSRRWHQRLWQREGSLVARNDSINGDDAVYMDDIDSITYLQQELKELAPLAFRARLAAKQYARERSMLPARIGSMLYDGYRSWKKYGKWKSTGMTWEQVWNKYEDQVLKEAMIEMPESSVDHATPATVERLDATEDLDDEELTARICLRILERSVATNDAIDRLFLKRLAVEDNIKQQGDGGSCSLTASSPPEDVIFEESRKRRHRKRRRKLLIQERHRRRKLQIQADLQAIEKMFDDDIRELLRYIGHHDESESIAVKGMAAVARGGGGATAIIGTATTADDGTECSELLAASVLSMIRVSSESNVYGNSEGISETNDIVTNGDIDDGEVSSRKLSVTMEAMGASGRIKPFCLIAIININFHHLFHDEHVHDKSLRQFQERLTTSREEGAPAESRSPPSAVVGKEQHKLAGLRCMEEYGGPDDAYAEAEMAFWSDIPSDAGYKSPFMEDDEERYLTFEPDHGGWNNIRMAMETALVMSHAMGRTLVLPPEQRFYLLNKHSSEEHKSEFGFGDFFHLNSIAVEHEGFKVISSEEFLHRLGKTGKLMNIDTGAPVVWDEGVQHTAANVKSYLQKVGVNPHWSPIRCAAAFPGGKGEDAIADLRHAHEYVMSKNRSSVEEFVGKPVPVDASVSERMREMLADRDELCIYDERLQRAPVLYFPAEKTTRLLTHFYAFVFFADWRADLWSKRFVRDHLRYIDEIMVVEAVRERSKNKDKLFDSMHVRRGDFQYKKTRLEANELVKRSKDKLEAGGLIYIATDERDKSFFDPFKEHYDIVFLDDFKHVLNGINENYYGMLDQLVASKGRVFFGTFFSTLSGYVNRMRGYFIAKHKLDGYQDGTMESYYFYPDDRVNQMRQYMPVKKPIYMREYRSSLRDIYTSFLRRIA</sequence>
<accession>A0ABD3PKS6</accession>
<keyword evidence="7" id="KW-1185">Reference proteome</keyword>
<dbReference type="CDD" id="cd11296">
    <property type="entry name" value="O-FucT_like"/>
    <property type="match status" value="1"/>
</dbReference>
<dbReference type="EMBL" id="JALLAZ020000732">
    <property type="protein sequence ID" value="KAL3788283.1"/>
    <property type="molecule type" value="Genomic_DNA"/>
</dbReference>
<keyword evidence="1" id="KW-0808">Transferase</keyword>
<evidence type="ECO:0000256" key="4">
    <source>
        <dbReference type="SAM" id="MobiDB-lite"/>
    </source>
</evidence>
<evidence type="ECO:0000256" key="2">
    <source>
        <dbReference type="ARBA" id="ARBA00023253"/>
    </source>
</evidence>
<dbReference type="GO" id="GO:0006004">
    <property type="term" value="P:fucose metabolic process"/>
    <property type="evidence" value="ECO:0007669"/>
    <property type="project" value="UniProtKB-KW"/>
</dbReference>
<keyword evidence="5" id="KW-0732">Signal</keyword>
<dbReference type="GO" id="GO:0016740">
    <property type="term" value="F:transferase activity"/>
    <property type="evidence" value="ECO:0007669"/>
    <property type="project" value="UniProtKB-KW"/>
</dbReference>
<keyword evidence="2" id="KW-0294">Fucose metabolism</keyword>
<proteinExistence type="predicted"/>
<evidence type="ECO:0000256" key="5">
    <source>
        <dbReference type="SAM" id="SignalP"/>
    </source>
</evidence>
<organism evidence="6 7">
    <name type="scientific">Stephanodiscus triporus</name>
    <dbReference type="NCBI Taxonomy" id="2934178"/>
    <lineage>
        <taxon>Eukaryota</taxon>
        <taxon>Sar</taxon>
        <taxon>Stramenopiles</taxon>
        <taxon>Ochrophyta</taxon>
        <taxon>Bacillariophyta</taxon>
        <taxon>Coscinodiscophyceae</taxon>
        <taxon>Thalassiosirophycidae</taxon>
        <taxon>Stephanodiscales</taxon>
        <taxon>Stephanodiscaceae</taxon>
        <taxon>Stephanodiscus</taxon>
    </lineage>
</organism>
<dbReference type="AlphaFoldDB" id="A0ABD3PKS6"/>
<evidence type="ECO:0000256" key="3">
    <source>
        <dbReference type="ARBA" id="ARBA00023277"/>
    </source>
</evidence>